<dbReference type="NCBIfam" id="NF005119">
    <property type="entry name" value="PRK06552.1"/>
    <property type="match status" value="1"/>
</dbReference>
<dbReference type="RefSeq" id="WP_078768703.1">
    <property type="nucleotide sequence ID" value="NZ_FUWW01000012.1"/>
</dbReference>
<dbReference type="AlphaFoldDB" id="A0A1T4MCF4"/>
<evidence type="ECO:0000256" key="5">
    <source>
        <dbReference type="ARBA" id="ARBA00023277"/>
    </source>
</evidence>
<dbReference type="InterPro" id="IPR000887">
    <property type="entry name" value="Aldlse_KDPG_KHG"/>
</dbReference>
<comment type="similarity">
    <text evidence="2">Belongs to the KHG/KDPG aldolase family.</text>
</comment>
<keyword evidence="4" id="KW-0456">Lyase</keyword>
<dbReference type="NCBIfam" id="TIGR01182">
    <property type="entry name" value="eda"/>
    <property type="match status" value="1"/>
</dbReference>
<dbReference type="Gene3D" id="3.20.20.70">
    <property type="entry name" value="Aldolase class I"/>
    <property type="match status" value="1"/>
</dbReference>
<evidence type="ECO:0000256" key="1">
    <source>
        <dbReference type="ARBA" id="ARBA00004761"/>
    </source>
</evidence>
<dbReference type="PANTHER" id="PTHR30246:SF1">
    <property type="entry name" value="2-DEHYDRO-3-DEOXY-6-PHOSPHOGALACTONATE ALDOLASE-RELATED"/>
    <property type="match status" value="1"/>
</dbReference>
<name>A0A1T4MCF4_9FIRM</name>
<evidence type="ECO:0000256" key="4">
    <source>
        <dbReference type="ARBA" id="ARBA00023239"/>
    </source>
</evidence>
<comment type="pathway">
    <text evidence="1">Carbohydrate acid metabolism.</text>
</comment>
<protein>
    <submittedName>
        <fullName evidence="6">2-keto-3-deoxy-phosphogluconate aldolase</fullName>
    </submittedName>
</protein>
<evidence type="ECO:0000313" key="7">
    <source>
        <dbReference type="Proteomes" id="UP000190657"/>
    </source>
</evidence>
<keyword evidence="7" id="KW-1185">Reference proteome</keyword>
<evidence type="ECO:0000256" key="3">
    <source>
        <dbReference type="ARBA" id="ARBA00011233"/>
    </source>
</evidence>
<comment type="subunit">
    <text evidence="3">Homotrimer.</text>
</comment>
<evidence type="ECO:0000256" key="2">
    <source>
        <dbReference type="ARBA" id="ARBA00006906"/>
    </source>
</evidence>
<reference evidence="6 7" key="1">
    <citation type="submission" date="2017-02" db="EMBL/GenBank/DDBJ databases">
        <authorList>
            <person name="Peterson S.W."/>
        </authorList>
    </citation>
    <scope>NUCLEOTIDE SEQUENCE [LARGE SCALE GENOMIC DNA]</scope>
    <source>
        <strain evidence="6 7">ATCC 51222</strain>
    </source>
</reference>
<dbReference type="EMBL" id="FUWW01000012">
    <property type="protein sequence ID" value="SJZ64720.1"/>
    <property type="molecule type" value="Genomic_DNA"/>
</dbReference>
<proteinExistence type="inferred from homology"/>
<accession>A0A1T4MCF4</accession>
<dbReference type="InterPro" id="IPR013785">
    <property type="entry name" value="Aldolase_TIM"/>
</dbReference>
<dbReference type="GO" id="GO:0016829">
    <property type="term" value="F:lyase activity"/>
    <property type="evidence" value="ECO:0007669"/>
    <property type="project" value="UniProtKB-KW"/>
</dbReference>
<dbReference type="STRING" id="290054.SAMN02745114_01228"/>
<evidence type="ECO:0000313" key="6">
    <source>
        <dbReference type="EMBL" id="SJZ64720.1"/>
    </source>
</evidence>
<dbReference type="SUPFAM" id="SSF51569">
    <property type="entry name" value="Aldolase"/>
    <property type="match status" value="1"/>
</dbReference>
<sequence length="218" mass="23029">MSNKIETLAKIQEVGIVAVVRATSIEQAEKITDACIAGGVAAIELTFTVPHADKLIEAMRAKYNSGEIIIGAGTVMDAATARIAILAGAEYIVSPYFDPETVKCCNRYGIPSMPGIYTPTEAVHAMECGADVLKVFPGDIAGPRFIKDIHGPIPNAVMMPSGGVDVDNVKEWIKAGAVACGAGSSLIAGAKTGDYDKITETGKLFVQRIKEAREEMKK</sequence>
<organism evidence="6 7">
    <name type="scientific">Eubacterium coprostanoligenes</name>
    <dbReference type="NCBI Taxonomy" id="290054"/>
    <lineage>
        <taxon>Bacteria</taxon>
        <taxon>Bacillati</taxon>
        <taxon>Bacillota</taxon>
        <taxon>Clostridia</taxon>
        <taxon>Eubacteriales</taxon>
        <taxon>Eubacteriaceae</taxon>
        <taxon>Eubacterium</taxon>
    </lineage>
</organism>
<keyword evidence="5" id="KW-0119">Carbohydrate metabolism</keyword>
<dbReference type="Proteomes" id="UP000190657">
    <property type="component" value="Unassembled WGS sequence"/>
</dbReference>
<dbReference type="PANTHER" id="PTHR30246">
    <property type="entry name" value="2-KETO-3-DEOXY-6-PHOSPHOGLUCONATE ALDOLASE"/>
    <property type="match status" value="1"/>
</dbReference>
<dbReference type="CDD" id="cd00452">
    <property type="entry name" value="KDPG_aldolase"/>
    <property type="match status" value="1"/>
</dbReference>
<dbReference type="Pfam" id="PF01081">
    <property type="entry name" value="Aldolase"/>
    <property type="match status" value="1"/>
</dbReference>
<dbReference type="OrthoDB" id="9802667at2"/>
<gene>
    <name evidence="6" type="ORF">SAMN02745114_01228</name>
</gene>